<comment type="function">
    <text evidence="4 5">Catalyzes the transfer of endogenously produced octanoic acid from octanoyl-acyl-carrier-protein onto the lipoyl domains of lipoate-dependent enzymes. Lipoyl-ACP can also act as a substrate although octanoyl-ACP is likely to be the physiological substrate.</text>
</comment>
<dbReference type="Gene3D" id="3.30.930.10">
    <property type="entry name" value="Bira Bifunctional Protein, Domain 2"/>
    <property type="match status" value="1"/>
</dbReference>
<dbReference type="EC" id="2.3.1.181" evidence="5"/>
<evidence type="ECO:0000313" key="8">
    <source>
        <dbReference type="EMBL" id="RUQ65037.1"/>
    </source>
</evidence>
<name>A0A3S1CDW7_9PROT</name>
<dbReference type="AlphaFoldDB" id="A0A3S1CDW7"/>
<dbReference type="InterPro" id="IPR045864">
    <property type="entry name" value="aa-tRNA-synth_II/BPL/LPL"/>
</dbReference>
<dbReference type="GO" id="GO:0009249">
    <property type="term" value="P:protein lipoylation"/>
    <property type="evidence" value="ECO:0007669"/>
    <property type="project" value="InterPro"/>
</dbReference>
<evidence type="ECO:0000256" key="2">
    <source>
        <dbReference type="ARBA" id="ARBA00022679"/>
    </source>
</evidence>
<dbReference type="PROSITE" id="PS51733">
    <property type="entry name" value="BPL_LPL_CATALYTIC"/>
    <property type="match status" value="1"/>
</dbReference>
<dbReference type="PROSITE" id="PS01313">
    <property type="entry name" value="LIPB"/>
    <property type="match status" value="1"/>
</dbReference>
<feature type="binding site" evidence="5">
    <location>
        <begin position="98"/>
        <end position="105"/>
    </location>
    <ligand>
        <name>substrate</name>
    </ligand>
</feature>
<dbReference type="NCBIfam" id="NF010925">
    <property type="entry name" value="PRK14345.1"/>
    <property type="match status" value="1"/>
</dbReference>
<feature type="domain" description="BPL/LPL catalytic" evidence="7">
    <location>
        <begin position="59"/>
        <end position="244"/>
    </location>
</feature>
<dbReference type="SUPFAM" id="SSF55681">
    <property type="entry name" value="Class II aaRS and biotin synthetases"/>
    <property type="match status" value="1"/>
</dbReference>
<dbReference type="EMBL" id="RZIJ01000028">
    <property type="protein sequence ID" value="RUQ65037.1"/>
    <property type="molecule type" value="Genomic_DNA"/>
</dbReference>
<evidence type="ECO:0000256" key="4">
    <source>
        <dbReference type="ARBA" id="ARBA00024732"/>
    </source>
</evidence>
<comment type="catalytic activity">
    <reaction evidence="5">
        <text>octanoyl-[ACP] + L-lysyl-[protein] = N(6)-octanoyl-L-lysyl-[protein] + holo-[ACP] + H(+)</text>
        <dbReference type="Rhea" id="RHEA:17665"/>
        <dbReference type="Rhea" id="RHEA-COMP:9636"/>
        <dbReference type="Rhea" id="RHEA-COMP:9685"/>
        <dbReference type="Rhea" id="RHEA-COMP:9752"/>
        <dbReference type="Rhea" id="RHEA-COMP:9928"/>
        <dbReference type="ChEBI" id="CHEBI:15378"/>
        <dbReference type="ChEBI" id="CHEBI:29969"/>
        <dbReference type="ChEBI" id="CHEBI:64479"/>
        <dbReference type="ChEBI" id="CHEBI:78463"/>
        <dbReference type="ChEBI" id="CHEBI:78809"/>
        <dbReference type="EC" id="2.3.1.181"/>
    </reaction>
</comment>
<keyword evidence="2 5" id="KW-0808">Transferase</keyword>
<dbReference type="PANTHER" id="PTHR10993:SF7">
    <property type="entry name" value="LIPOYLTRANSFERASE 2, MITOCHONDRIAL-RELATED"/>
    <property type="match status" value="1"/>
</dbReference>
<dbReference type="InterPro" id="IPR000544">
    <property type="entry name" value="Octanoyltransferase"/>
</dbReference>
<sequence>MTTPPSASDALRQPANPPPDQPASQPARQPVEWLISDDPVPYPEAMAAMEARVEAIRAGTAPELVWLLEHPPLYTAGTSARDEDLLDAGRFPVYRSGRGGQFTYHGPGQRVAYVMLDLKARGADIRAYVRDLEAWIIATLASFTIKGERREGRVGIWVDKGPYGGLKGQEDKIAAIGVRVRRWVSFHGIAINVEPDLSHFGGIVPCGINEHGVTSMVALGHPVTMEDVDSALIAAWPSVFGGPLRGEEEEEVKVEV</sequence>
<dbReference type="PANTHER" id="PTHR10993">
    <property type="entry name" value="OCTANOYLTRANSFERASE"/>
    <property type="match status" value="1"/>
</dbReference>
<evidence type="ECO:0000256" key="3">
    <source>
        <dbReference type="ARBA" id="ARBA00023315"/>
    </source>
</evidence>
<feature type="region of interest" description="Disordered" evidence="6">
    <location>
        <begin position="1"/>
        <end position="29"/>
    </location>
</feature>
<reference evidence="8 9" key="1">
    <citation type="submission" date="2018-12" db="EMBL/GenBank/DDBJ databases">
        <authorList>
            <person name="Yang Y."/>
        </authorList>
    </citation>
    <scope>NUCLEOTIDE SEQUENCE [LARGE SCALE GENOMIC DNA]</scope>
    <source>
        <strain evidence="8 9">GSF71</strain>
    </source>
</reference>
<dbReference type="NCBIfam" id="NF010921">
    <property type="entry name" value="PRK14341.1"/>
    <property type="match status" value="1"/>
</dbReference>
<dbReference type="UniPathway" id="UPA00538">
    <property type="reaction ID" value="UER00592"/>
</dbReference>
<feature type="binding site" evidence="5">
    <location>
        <begin position="175"/>
        <end position="177"/>
    </location>
    <ligand>
        <name>substrate</name>
    </ligand>
</feature>
<comment type="pathway">
    <text evidence="1 5">Protein modification; protein lipoylation via endogenous pathway; protein N(6)-(lipoyl)lysine from octanoyl-[acyl-carrier-protein]: step 1/2.</text>
</comment>
<comment type="caution">
    <text evidence="8">The sequence shown here is derived from an EMBL/GenBank/DDBJ whole genome shotgun (WGS) entry which is preliminary data.</text>
</comment>
<keyword evidence="5" id="KW-0963">Cytoplasm</keyword>
<dbReference type="InterPro" id="IPR020605">
    <property type="entry name" value="Octanoyltransferase_CS"/>
</dbReference>
<feature type="site" description="Lowers pKa of active site Cys" evidence="5">
    <location>
        <position position="172"/>
    </location>
</feature>
<protein>
    <recommendedName>
        <fullName evidence="5">Octanoyltransferase</fullName>
        <ecNumber evidence="5">2.3.1.181</ecNumber>
    </recommendedName>
    <alternativeName>
        <fullName evidence="5">Lipoate-protein ligase B</fullName>
    </alternativeName>
    <alternativeName>
        <fullName evidence="5">Lipoyl/octanoyl transferase</fullName>
    </alternativeName>
    <alternativeName>
        <fullName evidence="5">Octanoyl-[acyl-carrier-protein]-protein N-octanoyltransferase</fullName>
    </alternativeName>
</protein>
<dbReference type="OrthoDB" id="9787061at2"/>
<dbReference type="HAMAP" id="MF_00013">
    <property type="entry name" value="LipB"/>
    <property type="match status" value="1"/>
</dbReference>
<comment type="subcellular location">
    <subcellularLocation>
        <location evidence="5">Cytoplasm</location>
    </subcellularLocation>
</comment>
<organism evidence="8 9">
    <name type="scientific">Azospirillum doebereinerae</name>
    <dbReference type="NCBI Taxonomy" id="92933"/>
    <lineage>
        <taxon>Bacteria</taxon>
        <taxon>Pseudomonadati</taxon>
        <taxon>Pseudomonadota</taxon>
        <taxon>Alphaproteobacteria</taxon>
        <taxon>Rhodospirillales</taxon>
        <taxon>Azospirillaceae</taxon>
        <taxon>Azospirillum</taxon>
    </lineage>
</organism>
<evidence type="ECO:0000256" key="6">
    <source>
        <dbReference type="SAM" id="MobiDB-lite"/>
    </source>
</evidence>
<accession>A0A3S1CDW7</accession>
<proteinExistence type="inferred from homology"/>
<dbReference type="InterPro" id="IPR004143">
    <property type="entry name" value="BPL_LPL_catalytic"/>
</dbReference>
<evidence type="ECO:0000313" key="9">
    <source>
        <dbReference type="Proteomes" id="UP000280346"/>
    </source>
</evidence>
<dbReference type="GO" id="GO:0033819">
    <property type="term" value="F:lipoyl(octanoyl) transferase activity"/>
    <property type="evidence" value="ECO:0007669"/>
    <property type="project" value="UniProtKB-EC"/>
</dbReference>
<feature type="active site" description="Acyl-thioester intermediate" evidence="5">
    <location>
        <position position="206"/>
    </location>
</feature>
<comment type="similarity">
    <text evidence="5">Belongs to the LipB family.</text>
</comment>
<dbReference type="GO" id="GO:0005737">
    <property type="term" value="C:cytoplasm"/>
    <property type="evidence" value="ECO:0007669"/>
    <property type="project" value="UniProtKB-SubCell"/>
</dbReference>
<dbReference type="CDD" id="cd16444">
    <property type="entry name" value="LipB"/>
    <property type="match status" value="1"/>
</dbReference>
<evidence type="ECO:0000259" key="7">
    <source>
        <dbReference type="PROSITE" id="PS51733"/>
    </source>
</evidence>
<evidence type="ECO:0000256" key="5">
    <source>
        <dbReference type="HAMAP-Rule" id="MF_00013"/>
    </source>
</evidence>
<dbReference type="NCBIfam" id="TIGR00214">
    <property type="entry name" value="lipB"/>
    <property type="match status" value="1"/>
</dbReference>
<comment type="miscellaneous">
    <text evidence="5">In the reaction, the free carboxyl group of octanoic acid is attached via an amide linkage to the epsilon-amino group of a specific lysine residue of lipoyl domains of lipoate-dependent enzymes.</text>
</comment>
<dbReference type="Pfam" id="PF21948">
    <property type="entry name" value="LplA-B_cat"/>
    <property type="match status" value="1"/>
</dbReference>
<dbReference type="Proteomes" id="UP000280346">
    <property type="component" value="Unassembled WGS sequence"/>
</dbReference>
<dbReference type="RefSeq" id="WP_127003423.1">
    <property type="nucleotide sequence ID" value="NZ_JBNPXW010000004.1"/>
</dbReference>
<evidence type="ECO:0000256" key="1">
    <source>
        <dbReference type="ARBA" id="ARBA00004821"/>
    </source>
</evidence>
<feature type="binding site" evidence="5">
    <location>
        <begin position="188"/>
        <end position="190"/>
    </location>
    <ligand>
        <name>substrate</name>
    </ligand>
</feature>
<gene>
    <name evidence="5 8" type="primary">lipB</name>
    <name evidence="8" type="ORF">EJ913_25980</name>
</gene>
<keyword evidence="3 5" id="KW-0012">Acyltransferase</keyword>
<keyword evidence="9" id="KW-1185">Reference proteome</keyword>